<dbReference type="SUPFAM" id="SSF56801">
    <property type="entry name" value="Acetyl-CoA synthetase-like"/>
    <property type="match status" value="1"/>
</dbReference>
<dbReference type="InterPro" id="IPR009081">
    <property type="entry name" value="PP-bd_ACP"/>
</dbReference>
<sequence length="688" mass="75167">MHVNGNVLAAMLPPSVLEVFVKTASYVENLSRLRWLMTGGAPVSPHAGDIASKKVQFMNILGGTEGSTPQQLLTESSDYLYHNFGPNSGVVLRPISDDLYELVIERRKGSEAQQCVFMTFPELQEFSIKDLYSRHPDPAKADHWRYRGRADDVVVFENGEKLNPLTMEAVVCKHRDVQAVLVVASGPFQAALLVELRDGAMADMDHDDKVEATWPVVEEANEDCPRHGRLTKSLIVFTSKDKPMARAGKGSVQRAPTIALYKDEIDQAYEENARVNDQGPAISDDATAEDVVIAVRQIIEQIAPKTITKDDDNFFQTGLDSLHALQTTRKLKSLFRNRPTISSKISPSLIYSNPTIAWLSEALSFPDGPSQAYHDKDRSELIGGIIDSQAQKLLALPPVARSTFQHARPAVSKTILLTGSTGNLGSASQPRSTPNWPIDADIAGLRNLMILSAASMTRFFLVSSISAATRWAAAGYEGDVPERVIHDAGVAERMGYAESKYIAEQMLTLPLAFKTFADPTIDPDAQHPITGPVSPAYAQKGVWNPRELLPSLIAPSRHLRMLPESLGEMDTVDWVPVDVPADVVVEAMDADDAEGEERVNGKDKLRDANDADDDAASKAKAKGSGAQRQMQVLDLVNPRRSTWQSLVPRVKRAVESSASNDATSHTTATTNGPNNDASTSTGPPYQWR</sequence>
<feature type="domain" description="Carrier" evidence="4">
    <location>
        <begin position="286"/>
        <end position="367"/>
    </location>
</feature>
<dbReference type="Pfam" id="PF23562">
    <property type="entry name" value="AMP-binding_C_3"/>
    <property type="match status" value="1"/>
</dbReference>
<evidence type="ECO:0000259" key="4">
    <source>
        <dbReference type="PROSITE" id="PS50075"/>
    </source>
</evidence>
<gene>
    <name evidence="5" type="ORF">B0A49_02045</name>
</gene>
<keyword evidence="2" id="KW-0597">Phosphoprotein</keyword>
<dbReference type="PANTHER" id="PTHR43439:SF2">
    <property type="entry name" value="ENZYME, PUTATIVE (JCVI)-RELATED"/>
    <property type="match status" value="1"/>
</dbReference>
<dbReference type="OrthoDB" id="429813at2759"/>
<dbReference type="PROSITE" id="PS50075">
    <property type="entry name" value="CARRIER"/>
    <property type="match status" value="1"/>
</dbReference>
<evidence type="ECO:0000256" key="3">
    <source>
        <dbReference type="SAM" id="MobiDB-lite"/>
    </source>
</evidence>
<accession>A0A4U0XYA1</accession>
<dbReference type="Gene3D" id="3.40.50.720">
    <property type="entry name" value="NAD(P)-binding Rossmann-like Domain"/>
    <property type="match status" value="1"/>
</dbReference>
<dbReference type="InterPro" id="IPR051414">
    <property type="entry name" value="Adenylate-forming_Reductase"/>
</dbReference>
<comment type="caution">
    <text evidence="5">The sequence shown here is derived from an EMBL/GenBank/DDBJ whole genome shotgun (WGS) entry which is preliminary data.</text>
</comment>
<dbReference type="PROSITE" id="PS00012">
    <property type="entry name" value="PHOSPHOPANTETHEINE"/>
    <property type="match status" value="1"/>
</dbReference>
<protein>
    <recommendedName>
        <fullName evidence="4">Carrier domain-containing protein</fullName>
    </recommendedName>
</protein>
<proteinExistence type="predicted"/>
<dbReference type="InterPro" id="IPR006162">
    <property type="entry name" value="Ppantetheine_attach_site"/>
</dbReference>
<dbReference type="SUPFAM" id="SSF47336">
    <property type="entry name" value="ACP-like"/>
    <property type="match status" value="1"/>
</dbReference>
<organism evidence="5 6">
    <name type="scientific">Cryomyces minteri</name>
    <dbReference type="NCBI Taxonomy" id="331657"/>
    <lineage>
        <taxon>Eukaryota</taxon>
        <taxon>Fungi</taxon>
        <taxon>Dikarya</taxon>
        <taxon>Ascomycota</taxon>
        <taxon>Pezizomycotina</taxon>
        <taxon>Dothideomycetes</taxon>
        <taxon>Dothideomycetes incertae sedis</taxon>
        <taxon>Cryomyces</taxon>
    </lineage>
</organism>
<evidence type="ECO:0000256" key="1">
    <source>
        <dbReference type="ARBA" id="ARBA00022450"/>
    </source>
</evidence>
<dbReference type="Pfam" id="PF00550">
    <property type="entry name" value="PP-binding"/>
    <property type="match status" value="1"/>
</dbReference>
<reference evidence="5 6" key="1">
    <citation type="submission" date="2017-03" db="EMBL/GenBank/DDBJ databases">
        <title>Genomes of endolithic fungi from Antarctica.</title>
        <authorList>
            <person name="Coleine C."/>
            <person name="Masonjones S."/>
            <person name="Stajich J.E."/>
        </authorList>
    </citation>
    <scope>NUCLEOTIDE SEQUENCE [LARGE SCALE GENOMIC DNA]</scope>
    <source>
        <strain evidence="5 6">CCFEE 5187</strain>
    </source>
</reference>
<name>A0A4U0XYA1_9PEZI</name>
<evidence type="ECO:0000313" key="6">
    <source>
        <dbReference type="Proteomes" id="UP000308768"/>
    </source>
</evidence>
<dbReference type="Gene3D" id="1.10.1200.10">
    <property type="entry name" value="ACP-like"/>
    <property type="match status" value="1"/>
</dbReference>
<feature type="compositionally biased region" description="Polar residues" evidence="3">
    <location>
        <begin position="656"/>
        <end position="688"/>
    </location>
</feature>
<keyword evidence="6" id="KW-1185">Reference proteome</keyword>
<feature type="compositionally biased region" description="Basic and acidic residues" evidence="3">
    <location>
        <begin position="596"/>
        <end position="609"/>
    </location>
</feature>
<dbReference type="InterPro" id="IPR036736">
    <property type="entry name" value="ACP-like_sf"/>
</dbReference>
<dbReference type="PANTHER" id="PTHR43439">
    <property type="entry name" value="PHENYLACETATE-COENZYME A LIGASE"/>
    <property type="match status" value="1"/>
</dbReference>
<feature type="region of interest" description="Disordered" evidence="3">
    <location>
        <begin position="588"/>
        <end position="688"/>
    </location>
</feature>
<evidence type="ECO:0000256" key="2">
    <source>
        <dbReference type="ARBA" id="ARBA00022553"/>
    </source>
</evidence>
<dbReference type="STRING" id="331657.A0A4U0XYA1"/>
<dbReference type="Proteomes" id="UP000308768">
    <property type="component" value="Unassembled WGS sequence"/>
</dbReference>
<keyword evidence="1" id="KW-0596">Phosphopantetheine</keyword>
<evidence type="ECO:0000313" key="5">
    <source>
        <dbReference type="EMBL" id="TKA80613.1"/>
    </source>
</evidence>
<dbReference type="AlphaFoldDB" id="A0A4U0XYA1"/>
<dbReference type="EMBL" id="NAJN01000053">
    <property type="protein sequence ID" value="TKA80613.1"/>
    <property type="molecule type" value="Genomic_DNA"/>
</dbReference>